<accession>A0A1Y2LE67</accession>
<dbReference type="Pfam" id="PF12802">
    <property type="entry name" value="MarR_2"/>
    <property type="match status" value="1"/>
</dbReference>
<dbReference type="AlphaFoldDB" id="A0A1Y2LE67"/>
<sequence length="145" mass="16443">MSEHVNTHVPGETLHRLIHAYKRAMRDGLAAADMPLPVSHMRTLKWIVKMPGVTAQHIAASTGQDKGRITRLIKELEDKNLIERHPHPEDRRSQTLHLTPEGHALMDNFKDVETKVRTRMAGNLSQSQIQDFNRVASLMADNLES</sequence>
<dbReference type="GO" id="GO:0006950">
    <property type="term" value="P:response to stress"/>
    <property type="evidence" value="ECO:0007669"/>
    <property type="project" value="TreeGrafter"/>
</dbReference>
<dbReference type="PROSITE" id="PS50995">
    <property type="entry name" value="HTH_MARR_2"/>
    <property type="match status" value="1"/>
</dbReference>
<evidence type="ECO:0000259" key="1">
    <source>
        <dbReference type="PROSITE" id="PS50995"/>
    </source>
</evidence>
<dbReference type="PANTHER" id="PTHR33164:SF57">
    <property type="entry name" value="MARR-FAMILY TRANSCRIPTIONAL REGULATOR"/>
    <property type="match status" value="1"/>
</dbReference>
<proteinExistence type="predicted"/>
<comment type="caution">
    <text evidence="2">The sequence shown here is derived from an EMBL/GenBank/DDBJ whole genome shotgun (WGS) entry which is preliminary data.</text>
</comment>
<dbReference type="STRING" id="1293890.TALK_08125"/>
<dbReference type="RefSeq" id="WP_085617679.1">
    <property type="nucleotide sequence ID" value="NZ_JFKB01000004.1"/>
</dbReference>
<keyword evidence="3" id="KW-1185">Reference proteome</keyword>
<dbReference type="InterPro" id="IPR036390">
    <property type="entry name" value="WH_DNA-bd_sf"/>
</dbReference>
<dbReference type="Gene3D" id="1.10.10.10">
    <property type="entry name" value="Winged helix-like DNA-binding domain superfamily/Winged helix DNA-binding domain"/>
    <property type="match status" value="1"/>
</dbReference>
<reference evidence="2 3" key="1">
    <citation type="submission" date="2014-03" db="EMBL/GenBank/DDBJ databases">
        <title>The draft genome sequence of Thalassospira alkalitolerans JCM 18968.</title>
        <authorList>
            <person name="Lai Q."/>
            <person name="Shao Z."/>
        </authorList>
    </citation>
    <scope>NUCLEOTIDE SEQUENCE [LARGE SCALE GENOMIC DNA]</scope>
    <source>
        <strain evidence="2 3">JCM 18968</strain>
    </source>
</reference>
<dbReference type="SUPFAM" id="SSF46785">
    <property type="entry name" value="Winged helix' DNA-binding domain"/>
    <property type="match status" value="1"/>
</dbReference>
<dbReference type="EMBL" id="JFKB01000004">
    <property type="protein sequence ID" value="OSQ48879.1"/>
    <property type="molecule type" value="Genomic_DNA"/>
</dbReference>
<dbReference type="InterPro" id="IPR036388">
    <property type="entry name" value="WH-like_DNA-bd_sf"/>
</dbReference>
<dbReference type="PANTHER" id="PTHR33164">
    <property type="entry name" value="TRANSCRIPTIONAL REGULATOR, MARR FAMILY"/>
    <property type="match status" value="1"/>
</dbReference>
<evidence type="ECO:0000313" key="2">
    <source>
        <dbReference type="EMBL" id="OSQ48879.1"/>
    </source>
</evidence>
<dbReference type="SMART" id="SM00347">
    <property type="entry name" value="HTH_MARR"/>
    <property type="match status" value="1"/>
</dbReference>
<dbReference type="GO" id="GO:0003700">
    <property type="term" value="F:DNA-binding transcription factor activity"/>
    <property type="evidence" value="ECO:0007669"/>
    <property type="project" value="InterPro"/>
</dbReference>
<dbReference type="Proteomes" id="UP000193396">
    <property type="component" value="Unassembled WGS sequence"/>
</dbReference>
<feature type="domain" description="HTH marR-type" evidence="1">
    <location>
        <begin position="11"/>
        <end position="141"/>
    </location>
</feature>
<dbReference type="InterPro" id="IPR000835">
    <property type="entry name" value="HTH_MarR-typ"/>
</dbReference>
<dbReference type="OrthoDB" id="511972at2"/>
<dbReference type="InterPro" id="IPR039422">
    <property type="entry name" value="MarR/SlyA-like"/>
</dbReference>
<gene>
    <name evidence="2" type="ORF">TALK_08125</name>
</gene>
<name>A0A1Y2LE67_9PROT</name>
<dbReference type="PRINTS" id="PR00598">
    <property type="entry name" value="HTHMARR"/>
</dbReference>
<evidence type="ECO:0000313" key="3">
    <source>
        <dbReference type="Proteomes" id="UP000193396"/>
    </source>
</evidence>
<organism evidence="2 3">
    <name type="scientific">Thalassospira alkalitolerans</name>
    <dbReference type="NCBI Taxonomy" id="1293890"/>
    <lineage>
        <taxon>Bacteria</taxon>
        <taxon>Pseudomonadati</taxon>
        <taxon>Pseudomonadota</taxon>
        <taxon>Alphaproteobacteria</taxon>
        <taxon>Rhodospirillales</taxon>
        <taxon>Thalassospiraceae</taxon>
        <taxon>Thalassospira</taxon>
    </lineage>
</organism>
<protein>
    <submittedName>
        <fullName evidence="2">Transcriptional regulator</fullName>
    </submittedName>
</protein>